<sequence length="812" mass="85903">MLLLVSCISSVEVSALTVEDCTALELQSCNACLSKTSSCGWCKSTGACMLNTDGTAQCPQASWINPTGQLLPNNVPGASAGAFQPSPSASVFSPANGTAQLRMGREFTFDITVTPVQYPPVDFYLLLDASSGMFSDIHTLQQLRTNITEWLASQSPSVRFGLGVFVEKPVQPFTDPDVAWPPANLPTQNVQHLLNFTSDPLEFHAALQAVQVSSDLDAPNSVLDALSQIALCPSIINWRSDARQIVFVLTNDGYHLAMDGLRARIETPFVPTCQLVQQPSGAFVAPMTTHDYPSVAEFVRAFSPSGVVPIFGVPASRPHLSWAYGRPNGLVEQLGHGAVVQLDERATNLMLRLQQGYRAVANSVHIYDPSGNAIVRRVQPSSASVLDVTGAQVATSVTVSVTLFTPTRLTAPVTLGLRASGQPASFPIIVSDGALVACTSGCVGATCANNCFNRGACDCGRCANCTGGYSGSQCQTRVEDACPLINGLACSGHGTCQGFGRCKCDDGWQHGVTGGAILEATCSCSTASCPVDANGLLCGNHGSCSCGRCVCEGAWSGIDCTCDSSLSCPASAKNCGGPARGACECGACRCIAPWYGEDCSLCTPGESGCPLTTTSICQTFSNDCAACATYSDDYNTTCFWCNDIMACLPSGNEQTCQQIVTAALVGDCRCLSDCENDVFVRYTSDNTQSYAFTQTADTDPGPVIGLAAGCMILMGLFVLLVARLIVHQQANQEWKRFYQIRSDMQSGKGKPRNTTSMIHNELYEGNTPKSKGKGKASKSSDESDAPKKRKPASGDAKPKRPHKRRSDSDDSD</sequence>
<keyword evidence="7 14" id="KW-1133">Transmembrane helix</keyword>
<dbReference type="PRINTS" id="PR01186">
    <property type="entry name" value="INTEGRINB"/>
</dbReference>
<dbReference type="OMA" id="CVMLFTY"/>
<keyword evidence="9 14" id="KW-0472">Membrane</keyword>
<dbReference type="SMART" id="SM00187">
    <property type="entry name" value="INB"/>
    <property type="match status" value="1"/>
</dbReference>
<dbReference type="PANTHER" id="PTHR10082">
    <property type="entry name" value="INTEGRIN BETA SUBUNIT"/>
    <property type="match status" value="1"/>
</dbReference>
<evidence type="ECO:0000256" key="13">
    <source>
        <dbReference type="SAM" id="MobiDB-lite"/>
    </source>
</evidence>
<keyword evidence="8 12" id="KW-0401">Integrin</keyword>
<evidence type="ECO:0000259" key="16">
    <source>
        <dbReference type="SMART" id="SM00187"/>
    </source>
</evidence>
<feature type="signal peptide" evidence="15">
    <location>
        <begin position="1"/>
        <end position="15"/>
    </location>
</feature>
<feature type="chain" id="PRO_5013175272" description="Integrin beta" evidence="15">
    <location>
        <begin position="16"/>
        <end position="812"/>
    </location>
</feature>
<feature type="domain" description="PSI" evidence="17">
    <location>
        <begin position="20"/>
        <end position="59"/>
    </location>
</feature>
<evidence type="ECO:0000256" key="6">
    <source>
        <dbReference type="ARBA" id="ARBA00022737"/>
    </source>
</evidence>
<evidence type="ECO:0000256" key="5">
    <source>
        <dbReference type="ARBA" id="ARBA00022729"/>
    </source>
</evidence>
<evidence type="ECO:0000256" key="8">
    <source>
        <dbReference type="ARBA" id="ARBA00023037"/>
    </source>
</evidence>
<dbReference type="Gene3D" id="2.60.40.1510">
    <property type="entry name" value="ntegrin, alpha v. Chain A, domain 3"/>
    <property type="match status" value="1"/>
</dbReference>
<dbReference type="GO" id="GO:0007229">
    <property type="term" value="P:integrin-mediated signaling pathway"/>
    <property type="evidence" value="ECO:0007669"/>
    <property type="project" value="UniProtKB-KW"/>
</dbReference>
<dbReference type="AlphaFoldDB" id="D7PE21"/>
<evidence type="ECO:0000256" key="7">
    <source>
        <dbReference type="ARBA" id="ARBA00022989"/>
    </source>
</evidence>
<evidence type="ECO:0000256" key="15">
    <source>
        <dbReference type="SAM" id="SignalP"/>
    </source>
</evidence>
<comment type="similarity">
    <text evidence="2 12">Belongs to the integrin beta chain family.</text>
</comment>
<keyword evidence="10" id="KW-1015">Disulfide bond</keyword>
<organism evidence="18">
    <name type="scientific">Capsaspora owczarzaki</name>
    <dbReference type="NCBI Taxonomy" id="192875"/>
    <lineage>
        <taxon>Eukaryota</taxon>
        <taxon>Filasterea</taxon>
        <taxon>Capsaspora</taxon>
    </lineage>
</organism>
<dbReference type="SMART" id="SM00423">
    <property type="entry name" value="PSI"/>
    <property type="match status" value="2"/>
</dbReference>
<keyword evidence="12" id="KW-0130">Cell adhesion</keyword>
<dbReference type="InterPro" id="IPR015812">
    <property type="entry name" value="Integrin_bsu"/>
</dbReference>
<evidence type="ECO:0000256" key="3">
    <source>
        <dbReference type="ARBA" id="ARBA00022536"/>
    </source>
</evidence>
<protein>
    <recommendedName>
        <fullName evidence="12">Integrin beta</fullName>
    </recommendedName>
</protein>
<accession>D7PE21</accession>
<dbReference type="Gene3D" id="3.40.50.410">
    <property type="entry name" value="von Willebrand factor, type A domain"/>
    <property type="match status" value="1"/>
</dbReference>
<keyword evidence="6" id="KW-0677">Repeat</keyword>
<dbReference type="GO" id="GO:0098609">
    <property type="term" value="P:cell-cell adhesion"/>
    <property type="evidence" value="ECO:0007669"/>
    <property type="project" value="TreeGrafter"/>
</dbReference>
<dbReference type="Gene3D" id="2.10.25.10">
    <property type="entry name" value="Laminin"/>
    <property type="match status" value="3"/>
</dbReference>
<evidence type="ECO:0000313" key="18">
    <source>
        <dbReference type="EMBL" id="ADI46545.1"/>
    </source>
</evidence>
<dbReference type="GO" id="GO:0005925">
    <property type="term" value="C:focal adhesion"/>
    <property type="evidence" value="ECO:0007669"/>
    <property type="project" value="TreeGrafter"/>
</dbReference>
<proteinExistence type="evidence at transcript level"/>
<dbReference type="Pfam" id="PF25820">
    <property type="entry name" value="DUF7949"/>
    <property type="match status" value="1"/>
</dbReference>
<dbReference type="InterPro" id="IPR057243">
    <property type="entry name" value="Integrin_I-EGF_CS"/>
</dbReference>
<keyword evidence="3" id="KW-0245">EGF-like domain</keyword>
<dbReference type="PROSITE" id="PS00243">
    <property type="entry name" value="I_EGF_1"/>
    <property type="match status" value="2"/>
</dbReference>
<dbReference type="InterPro" id="IPR016201">
    <property type="entry name" value="PSI"/>
</dbReference>
<dbReference type="SUPFAM" id="SSF53300">
    <property type="entry name" value="vWA-like"/>
    <property type="match status" value="1"/>
</dbReference>
<dbReference type="GO" id="GO:0009986">
    <property type="term" value="C:cell surface"/>
    <property type="evidence" value="ECO:0007669"/>
    <property type="project" value="TreeGrafter"/>
</dbReference>
<name>D7PE21_9EUKA</name>
<dbReference type="GO" id="GO:0008305">
    <property type="term" value="C:integrin complex"/>
    <property type="evidence" value="ECO:0007669"/>
    <property type="project" value="TreeGrafter"/>
</dbReference>
<evidence type="ECO:0000256" key="2">
    <source>
        <dbReference type="ARBA" id="ARBA00007449"/>
    </source>
</evidence>
<dbReference type="InterPro" id="IPR002369">
    <property type="entry name" value="Integrin_bsu_VWA"/>
</dbReference>
<keyword evidence="11" id="KW-0325">Glycoprotein</keyword>
<reference evidence="18" key="1">
    <citation type="submission" date="2009-12" db="EMBL/GenBank/DDBJ databases">
        <authorList>
            <person name="Sebe A."/>
            <person name="Ruiz-Trillo I."/>
        </authorList>
    </citation>
    <scope>NUCLEOTIDE SEQUENCE</scope>
</reference>
<dbReference type="PANTHER" id="PTHR10082:SF60">
    <property type="entry name" value="INTEGRIN BETA-PS"/>
    <property type="match status" value="1"/>
</dbReference>
<dbReference type="InterPro" id="IPR036465">
    <property type="entry name" value="vWFA_dom_sf"/>
</dbReference>
<dbReference type="GO" id="GO:0033627">
    <property type="term" value="P:cell adhesion mediated by integrin"/>
    <property type="evidence" value="ECO:0007669"/>
    <property type="project" value="TreeGrafter"/>
</dbReference>
<evidence type="ECO:0000256" key="1">
    <source>
        <dbReference type="ARBA" id="ARBA00004479"/>
    </source>
</evidence>
<dbReference type="GO" id="GO:0005178">
    <property type="term" value="F:integrin binding"/>
    <property type="evidence" value="ECO:0007669"/>
    <property type="project" value="TreeGrafter"/>
</dbReference>
<evidence type="ECO:0000256" key="12">
    <source>
        <dbReference type="RuleBase" id="RU000633"/>
    </source>
</evidence>
<dbReference type="InterPro" id="IPR057709">
    <property type="entry name" value="DUF7949"/>
</dbReference>
<dbReference type="FunFam" id="2.10.25.10:FF:000036">
    <property type="entry name" value="Integrin beta"/>
    <property type="match status" value="1"/>
</dbReference>
<keyword evidence="5 15" id="KW-0732">Signal</keyword>
<dbReference type="GO" id="GO:0007160">
    <property type="term" value="P:cell-matrix adhesion"/>
    <property type="evidence" value="ECO:0007669"/>
    <property type="project" value="TreeGrafter"/>
</dbReference>
<feature type="transmembrane region" description="Helical" evidence="14">
    <location>
        <begin position="703"/>
        <end position="726"/>
    </location>
</feature>
<evidence type="ECO:0000256" key="14">
    <source>
        <dbReference type="SAM" id="Phobius"/>
    </source>
</evidence>
<evidence type="ECO:0000256" key="11">
    <source>
        <dbReference type="ARBA" id="ARBA00023180"/>
    </source>
</evidence>
<evidence type="ECO:0000256" key="4">
    <source>
        <dbReference type="ARBA" id="ARBA00022692"/>
    </source>
</evidence>
<dbReference type="Pfam" id="PF07974">
    <property type="entry name" value="EGF_2"/>
    <property type="match status" value="2"/>
</dbReference>
<dbReference type="InterPro" id="IPR013111">
    <property type="entry name" value="EGF_extracell"/>
</dbReference>
<dbReference type="GO" id="GO:0016477">
    <property type="term" value="P:cell migration"/>
    <property type="evidence" value="ECO:0007669"/>
    <property type="project" value="TreeGrafter"/>
</dbReference>
<dbReference type="Pfam" id="PF00362">
    <property type="entry name" value="Integrin_beta"/>
    <property type="match status" value="1"/>
</dbReference>
<feature type="domain" description="PSI" evidence="17">
    <location>
        <begin position="616"/>
        <end position="669"/>
    </location>
</feature>
<keyword evidence="4 12" id="KW-0812">Transmembrane</keyword>
<dbReference type="EMBL" id="GU320675">
    <property type="protein sequence ID" value="ADI46545.1"/>
    <property type="molecule type" value="mRNA"/>
</dbReference>
<feature type="region of interest" description="Disordered" evidence="13">
    <location>
        <begin position="744"/>
        <end position="812"/>
    </location>
</feature>
<evidence type="ECO:0000256" key="9">
    <source>
        <dbReference type="ARBA" id="ARBA00023136"/>
    </source>
</evidence>
<feature type="domain" description="Integrin beta subunit VWA" evidence="16">
    <location>
        <begin position="28"/>
        <end position="442"/>
    </location>
</feature>
<evidence type="ECO:0000256" key="10">
    <source>
        <dbReference type="ARBA" id="ARBA00023157"/>
    </source>
</evidence>
<evidence type="ECO:0000259" key="17">
    <source>
        <dbReference type="SMART" id="SM00423"/>
    </source>
</evidence>
<reference evidence="18" key="2">
    <citation type="journal article" date="2010" name="Proc. Natl. Acad. Sci. U.S.A.">
        <title>Ancient origin of the integrin-mediated adhesion and signaling machinery.</title>
        <authorList>
            <person name="Sebe-Pedros A."/>
            <person name="Roger A.J."/>
            <person name="Lang F.B."/>
            <person name="King N."/>
            <person name="Ruiz-Trillo I."/>
        </authorList>
    </citation>
    <scope>NUCLEOTIDE SEQUENCE</scope>
</reference>
<comment type="subcellular location">
    <subcellularLocation>
        <location evidence="12">Cell membrane</location>
        <topology evidence="12">Single-pass type I membrane protein</topology>
    </subcellularLocation>
    <subcellularLocation>
        <location evidence="1">Membrane</location>
        <topology evidence="1">Single-pass type I membrane protein</topology>
    </subcellularLocation>
</comment>